<evidence type="ECO:0000313" key="4">
    <source>
        <dbReference type="Proteomes" id="UP000466130"/>
    </source>
</evidence>
<feature type="signal peptide" evidence="1">
    <location>
        <begin position="1"/>
        <end position="19"/>
    </location>
</feature>
<dbReference type="PANTHER" id="PTHR43265:SF1">
    <property type="entry name" value="ESTERASE ESTD"/>
    <property type="match status" value="1"/>
</dbReference>
<dbReference type="EMBL" id="VWRT01000001">
    <property type="protein sequence ID" value="KAE8439911.1"/>
    <property type="molecule type" value="Genomic_DNA"/>
</dbReference>
<dbReference type="Pfam" id="PF12146">
    <property type="entry name" value="Hydrolase_4"/>
    <property type="match status" value="1"/>
</dbReference>
<dbReference type="Proteomes" id="UP000466130">
    <property type="component" value="Unassembled WGS sequence"/>
</dbReference>
<name>A0ABQ6XD19_9GAMM</name>
<sequence length="326" mass="35035">MILRIAVGFLILFSASGSASEPHAPAQPTESEVRLETGTGTLYGSLLLPPSTGPHPLVLLHAGSGPTDRNGNSALLPGANDSLKLLAEELAVRGIASVRYDKRGVAASAAAAPLENELRFDTYVEDAASWVRQLRTDSRFDTITLLGHSEGALIGMLAAKQARADAFISVAAPARSAPEIIRDQLRPQLPDDLWQDSERILSELEQGRTTEGVPPALTSLFRSSVQPYLISWFRYVPTEEIQHAPGPAMIVHGTTDVQVSPSEAEALKQARPDAELLLVEGMNHVLKMVPPNPAQQSASYSDASLPVAPLLVDHIVEFTDRVQRLP</sequence>
<dbReference type="PANTHER" id="PTHR43265">
    <property type="entry name" value="ESTERASE ESTD"/>
    <property type="match status" value="1"/>
</dbReference>
<dbReference type="SUPFAM" id="SSF53474">
    <property type="entry name" value="alpha/beta-Hydrolases"/>
    <property type="match status" value="1"/>
</dbReference>
<gene>
    <name evidence="3" type="ORF">F1978_01240</name>
</gene>
<dbReference type="Gene3D" id="3.40.50.1820">
    <property type="entry name" value="alpha/beta hydrolase"/>
    <property type="match status" value="1"/>
</dbReference>
<proteinExistence type="predicted"/>
<accession>A0ABQ6XD19</accession>
<dbReference type="RefSeq" id="WP_153842263.1">
    <property type="nucleotide sequence ID" value="NZ_CP048602.1"/>
</dbReference>
<dbReference type="InterPro" id="IPR022742">
    <property type="entry name" value="Hydrolase_4"/>
</dbReference>
<protein>
    <submittedName>
        <fullName evidence="3">Lysophospholipase</fullName>
    </submittedName>
</protein>
<evidence type="ECO:0000313" key="3">
    <source>
        <dbReference type="EMBL" id="KAE8439911.1"/>
    </source>
</evidence>
<evidence type="ECO:0000256" key="1">
    <source>
        <dbReference type="SAM" id="SignalP"/>
    </source>
</evidence>
<keyword evidence="1" id="KW-0732">Signal</keyword>
<organism evidence="3 4">
    <name type="scientific">Vreelandella piezotolerans</name>
    <dbReference type="NCBI Taxonomy" id="2609667"/>
    <lineage>
        <taxon>Bacteria</taxon>
        <taxon>Pseudomonadati</taxon>
        <taxon>Pseudomonadota</taxon>
        <taxon>Gammaproteobacteria</taxon>
        <taxon>Oceanospirillales</taxon>
        <taxon>Halomonadaceae</taxon>
        <taxon>Vreelandella</taxon>
    </lineage>
</organism>
<feature type="chain" id="PRO_5045749623" evidence="1">
    <location>
        <begin position="20"/>
        <end position="326"/>
    </location>
</feature>
<comment type="caution">
    <text evidence="3">The sequence shown here is derived from an EMBL/GenBank/DDBJ whole genome shotgun (WGS) entry which is preliminary data.</text>
</comment>
<reference evidence="3 4" key="1">
    <citation type="submission" date="2019-09" db="EMBL/GenBank/DDBJ databases">
        <title>The Halomonas whole genome shotgun (WGS).</title>
        <authorList>
            <person name="Xie Z."/>
        </authorList>
    </citation>
    <scope>NUCLEOTIDE SEQUENCE [LARGE SCALE GENOMIC DNA]</scope>
    <source>
        <strain evidence="3 4">NBT06E8</strain>
    </source>
</reference>
<evidence type="ECO:0000259" key="2">
    <source>
        <dbReference type="Pfam" id="PF12146"/>
    </source>
</evidence>
<dbReference type="InterPro" id="IPR053145">
    <property type="entry name" value="AB_hydrolase_Est10"/>
</dbReference>
<feature type="domain" description="Serine aminopeptidase S33" evidence="2">
    <location>
        <begin position="85"/>
        <end position="179"/>
    </location>
</feature>
<keyword evidence="4" id="KW-1185">Reference proteome</keyword>
<dbReference type="InterPro" id="IPR029058">
    <property type="entry name" value="AB_hydrolase_fold"/>
</dbReference>